<feature type="transmembrane region" description="Helical" evidence="6">
    <location>
        <begin position="12"/>
        <end position="35"/>
    </location>
</feature>
<evidence type="ECO:0000256" key="2">
    <source>
        <dbReference type="ARBA" id="ARBA00022723"/>
    </source>
</evidence>
<dbReference type="AlphaFoldDB" id="A0A1I5ALN9"/>
<keyword evidence="1 4" id="KW-0349">Heme</keyword>
<accession>A0A1I5ALN9</accession>
<evidence type="ECO:0000256" key="6">
    <source>
        <dbReference type="SAM" id="Phobius"/>
    </source>
</evidence>
<keyword evidence="6" id="KW-1133">Transmembrane helix</keyword>
<name>A0A1I5ALN9_9BACT</name>
<evidence type="ECO:0000256" key="1">
    <source>
        <dbReference type="ARBA" id="ARBA00022617"/>
    </source>
</evidence>
<dbReference type="InterPro" id="IPR051459">
    <property type="entry name" value="Cytochrome_c-type_DH"/>
</dbReference>
<protein>
    <submittedName>
        <fullName evidence="8">Cytochrome c</fullName>
    </submittedName>
</protein>
<dbReference type="PROSITE" id="PS51007">
    <property type="entry name" value="CYTC"/>
    <property type="match status" value="1"/>
</dbReference>
<organism evidence="8 9">
    <name type="scientific">Algoriphagus ornithinivorans</name>
    <dbReference type="NCBI Taxonomy" id="226506"/>
    <lineage>
        <taxon>Bacteria</taxon>
        <taxon>Pseudomonadati</taxon>
        <taxon>Bacteroidota</taxon>
        <taxon>Cytophagia</taxon>
        <taxon>Cytophagales</taxon>
        <taxon>Cyclobacteriaceae</taxon>
        <taxon>Algoriphagus</taxon>
    </lineage>
</organism>
<keyword evidence="3 4" id="KW-0408">Iron</keyword>
<dbReference type="PANTHER" id="PTHR35008:SF9">
    <property type="entry name" value="CYTOCHROME C DOMAIN-CONTAINING PROTEIN"/>
    <property type="match status" value="1"/>
</dbReference>
<reference evidence="9" key="1">
    <citation type="submission" date="2016-10" db="EMBL/GenBank/DDBJ databases">
        <authorList>
            <person name="Varghese N."/>
            <person name="Submissions S."/>
        </authorList>
    </citation>
    <scope>NUCLEOTIDE SEQUENCE [LARGE SCALE GENOMIC DNA]</scope>
    <source>
        <strain evidence="9">DSM 15282</strain>
    </source>
</reference>
<dbReference type="STRING" id="226506.SAMN04488519_101205"/>
<evidence type="ECO:0000256" key="4">
    <source>
        <dbReference type="PROSITE-ProRule" id="PRU00433"/>
    </source>
</evidence>
<dbReference type="PANTHER" id="PTHR35008">
    <property type="entry name" value="BLL4482 PROTEIN-RELATED"/>
    <property type="match status" value="1"/>
</dbReference>
<keyword evidence="9" id="KW-1185">Reference proteome</keyword>
<evidence type="ECO:0000313" key="8">
    <source>
        <dbReference type="EMBL" id="SFN63338.1"/>
    </source>
</evidence>
<evidence type="ECO:0000313" key="9">
    <source>
        <dbReference type="Proteomes" id="UP000199564"/>
    </source>
</evidence>
<evidence type="ECO:0000256" key="3">
    <source>
        <dbReference type="ARBA" id="ARBA00023004"/>
    </source>
</evidence>
<dbReference type="GO" id="GO:0020037">
    <property type="term" value="F:heme binding"/>
    <property type="evidence" value="ECO:0007669"/>
    <property type="project" value="InterPro"/>
</dbReference>
<gene>
    <name evidence="8" type="ORF">SAMN04488519_101205</name>
</gene>
<dbReference type="Gene3D" id="1.10.760.10">
    <property type="entry name" value="Cytochrome c-like domain"/>
    <property type="match status" value="2"/>
</dbReference>
<dbReference type="Proteomes" id="UP000199564">
    <property type="component" value="Unassembled WGS sequence"/>
</dbReference>
<dbReference type="InterPro" id="IPR009056">
    <property type="entry name" value="Cyt_c-like_dom"/>
</dbReference>
<keyword evidence="6" id="KW-0472">Membrane</keyword>
<keyword evidence="6" id="KW-0812">Transmembrane</keyword>
<dbReference type="InterPro" id="IPR036909">
    <property type="entry name" value="Cyt_c-like_dom_sf"/>
</dbReference>
<dbReference type="GO" id="GO:0009055">
    <property type="term" value="F:electron transfer activity"/>
    <property type="evidence" value="ECO:0007669"/>
    <property type="project" value="InterPro"/>
</dbReference>
<proteinExistence type="predicted"/>
<feature type="domain" description="Cytochrome c" evidence="7">
    <location>
        <begin position="214"/>
        <end position="304"/>
    </location>
</feature>
<dbReference type="GO" id="GO:0046872">
    <property type="term" value="F:metal ion binding"/>
    <property type="evidence" value="ECO:0007669"/>
    <property type="project" value="UniProtKB-KW"/>
</dbReference>
<feature type="compositionally biased region" description="Basic and acidic residues" evidence="5">
    <location>
        <begin position="309"/>
        <end position="323"/>
    </location>
</feature>
<dbReference type="Pfam" id="PF00034">
    <property type="entry name" value="Cytochrom_C"/>
    <property type="match status" value="1"/>
</dbReference>
<evidence type="ECO:0000256" key="5">
    <source>
        <dbReference type="SAM" id="MobiDB-lite"/>
    </source>
</evidence>
<evidence type="ECO:0000259" key="7">
    <source>
        <dbReference type="PROSITE" id="PS51007"/>
    </source>
</evidence>
<dbReference type="Pfam" id="PF21342">
    <property type="entry name" value="SoxA-TsdA_cyt-c"/>
    <property type="match status" value="1"/>
</dbReference>
<sequence length="354" mass="38676">MNQLGKPFLQIISLLLGLLALATALVAMVGGIVLISSAGIQLPSLKNTNPETSLQTEVAEVKPKYLEDPAGMWVAPDWSKVELEPNAEEIKYGRDLIANTAEYLGPNGKVRKMSNGLNCQNCHLQAGTVPLGNNYSAVASTYPKVRSRSGKSEDIPKRINDCFERSLNGGTLESDSKEMIAMVAYMNWVGKDVPKGEKPKGVGLYEVPLLDRAADPEKGKSIYINQCQSCHGPEGQGLAKQDGSGYIYPPLWGSNSYNQGAGLFRLSRFAGYVRANMPLGATFENPLISDEEAWDVAAYVNSMERPSKDLSQDWPDISKKPMDHPFGPYSDSFPEVQHKFGPFKPITEAKSKSE</sequence>
<keyword evidence="2 4" id="KW-0479">Metal-binding</keyword>
<feature type="region of interest" description="Disordered" evidence="5">
    <location>
        <begin position="309"/>
        <end position="328"/>
    </location>
</feature>
<dbReference type="SUPFAM" id="SSF46626">
    <property type="entry name" value="Cytochrome c"/>
    <property type="match status" value="2"/>
</dbReference>
<dbReference type="RefSeq" id="WP_091649057.1">
    <property type="nucleotide sequence ID" value="NZ_FOVW01000001.1"/>
</dbReference>
<dbReference type="EMBL" id="FOVW01000001">
    <property type="protein sequence ID" value="SFN63338.1"/>
    <property type="molecule type" value="Genomic_DNA"/>
</dbReference>